<dbReference type="RefSeq" id="WP_087272833.1">
    <property type="nucleotide sequence ID" value="NZ_JBJGBV010000010.1"/>
</dbReference>
<dbReference type="PANTHER" id="PTHR37816:SF2">
    <property type="entry name" value="DNA TOPOLOGY MODULATION PROTEIN FLAR-RELATED PROTEIN"/>
    <property type="match status" value="1"/>
</dbReference>
<protein>
    <recommendedName>
        <fullName evidence="3">Adenylate kinase</fullName>
    </recommendedName>
</protein>
<name>A0A1Y3NVL1_9PSED</name>
<evidence type="ECO:0000313" key="2">
    <source>
        <dbReference type="Proteomes" id="UP000195440"/>
    </source>
</evidence>
<evidence type="ECO:0008006" key="3">
    <source>
        <dbReference type="Google" id="ProtNLM"/>
    </source>
</evidence>
<dbReference type="SUPFAM" id="SSF52540">
    <property type="entry name" value="P-loop containing nucleoside triphosphate hydrolases"/>
    <property type="match status" value="1"/>
</dbReference>
<dbReference type="PANTHER" id="PTHR37816">
    <property type="entry name" value="YALI0E33011P"/>
    <property type="match status" value="1"/>
</dbReference>
<comment type="caution">
    <text evidence="1">The sequence shown here is derived from an EMBL/GenBank/DDBJ whole genome shotgun (WGS) entry which is preliminary data.</text>
</comment>
<organism evidence="1 2">
    <name type="scientific">Pseudomonas caspiana</name>
    <dbReference type="NCBI Taxonomy" id="1451454"/>
    <lineage>
        <taxon>Bacteria</taxon>
        <taxon>Pseudomonadati</taxon>
        <taxon>Pseudomonadota</taxon>
        <taxon>Gammaproteobacteria</taxon>
        <taxon>Pseudomonadales</taxon>
        <taxon>Pseudomonadaceae</taxon>
        <taxon>Pseudomonas</taxon>
    </lineage>
</organism>
<evidence type="ECO:0000313" key="1">
    <source>
        <dbReference type="EMBL" id="OUM71635.1"/>
    </source>
</evidence>
<sequence>MHILITGAPGSGTSTLGRDLSRALSARHLEGDDYQWLPTNPPYQQMVAKDQRGAALLADMQASVDTVVSGSVMGWGRELEDAFDLVVFLYIPSDIRLARLKLREEQRFGKARPEFLAWAAQYDSGTEPGRSLQQHRAWLEQRRCEVLRLEGDLSEEGRLSAVLAVLGKLRRETAPD</sequence>
<dbReference type="InterPro" id="IPR027417">
    <property type="entry name" value="P-loop_NTPase"/>
</dbReference>
<proteinExistence type="predicted"/>
<dbReference type="Gene3D" id="3.40.50.300">
    <property type="entry name" value="P-loop containing nucleotide triphosphate hydrolases"/>
    <property type="match status" value="1"/>
</dbReference>
<dbReference type="NCBIfam" id="NF004861">
    <property type="entry name" value="PRK06217.1"/>
    <property type="match status" value="1"/>
</dbReference>
<gene>
    <name evidence="1" type="ORF">AUC60_21965</name>
</gene>
<dbReference type="AlphaFoldDB" id="A0A1Y3NVL1"/>
<dbReference type="EMBL" id="LOHF01000024">
    <property type="protein sequence ID" value="OUM71635.1"/>
    <property type="molecule type" value="Genomic_DNA"/>
</dbReference>
<dbReference type="OrthoDB" id="5508973at2"/>
<accession>A0A1Y3NVL1</accession>
<reference evidence="1 2" key="1">
    <citation type="journal article" date="2017" name="Syst. Appl. Microbiol.">
        <title>Pseudomonas caspiana sp. nov., a citrus pathogen in the Pseudomonas syringae phylogenetic group.</title>
        <authorList>
            <person name="Busquets A."/>
            <person name="Gomila M."/>
            <person name="Beiki F."/>
            <person name="Mulet M."/>
            <person name="Rahimian H."/>
            <person name="Garcia-Valdes E."/>
            <person name="Lalucat J."/>
        </authorList>
    </citation>
    <scope>NUCLEOTIDE SEQUENCE [LARGE SCALE GENOMIC DNA]</scope>
    <source>
        <strain evidence="1 2">FBF102</strain>
    </source>
</reference>
<dbReference type="Pfam" id="PF13238">
    <property type="entry name" value="AAA_18"/>
    <property type="match status" value="1"/>
</dbReference>
<keyword evidence="2" id="KW-1185">Reference proteome</keyword>
<dbReference type="Proteomes" id="UP000195440">
    <property type="component" value="Unassembled WGS sequence"/>
</dbReference>
<dbReference type="InterPro" id="IPR052922">
    <property type="entry name" value="Cytidylate_Kinase-2"/>
</dbReference>